<gene>
    <name evidence="1" type="ORF">F5148DRAFT_1229060</name>
</gene>
<dbReference type="Proteomes" id="UP001207468">
    <property type="component" value="Unassembled WGS sequence"/>
</dbReference>
<reference evidence="1" key="1">
    <citation type="submission" date="2021-03" db="EMBL/GenBank/DDBJ databases">
        <title>Evolutionary priming and transition to the ectomycorrhizal habit in an iconic lineage of mushroom-forming fungi: is preadaptation a requirement?</title>
        <authorList>
            <consortium name="DOE Joint Genome Institute"/>
            <person name="Looney B.P."/>
            <person name="Miyauchi S."/>
            <person name="Morin E."/>
            <person name="Drula E."/>
            <person name="Courty P.E."/>
            <person name="Chicoki N."/>
            <person name="Fauchery L."/>
            <person name="Kohler A."/>
            <person name="Kuo A."/>
            <person name="LaButti K."/>
            <person name="Pangilinan J."/>
            <person name="Lipzen A."/>
            <person name="Riley R."/>
            <person name="Andreopoulos W."/>
            <person name="He G."/>
            <person name="Johnson J."/>
            <person name="Barry K.W."/>
            <person name="Grigoriev I.V."/>
            <person name="Nagy L."/>
            <person name="Hibbett D."/>
            <person name="Henrissat B."/>
            <person name="Matheny P.B."/>
            <person name="Labbe J."/>
            <person name="Martin A.F."/>
        </authorList>
    </citation>
    <scope>NUCLEOTIDE SEQUENCE</scope>
    <source>
        <strain evidence="1">BPL698</strain>
    </source>
</reference>
<evidence type="ECO:0000313" key="1">
    <source>
        <dbReference type="EMBL" id="KAI9454612.1"/>
    </source>
</evidence>
<name>A0ACC0U0R4_9AGAM</name>
<dbReference type="EMBL" id="JAGFNK010000270">
    <property type="protein sequence ID" value="KAI9454612.1"/>
    <property type="molecule type" value="Genomic_DNA"/>
</dbReference>
<protein>
    <submittedName>
        <fullName evidence="1">DUF803-domain-containing protein</fullName>
    </submittedName>
</protein>
<accession>A0ACC0U0R4</accession>
<sequence length="595" mass="64323">MPLTPLHIPMRHSQGIGNIEFPYVSRAMVIGITMAIAGNVLVSLALNLQKLAHARLDAAGAEGGNGIETASQEDGTHPGDETLGLAGQRELSLPPEVEREALVWNGSSSQISLPLGLETDPLVALPVTASADPLQVLTYGALFPSTEGFHVGGLDSSPLRLPPKNAKQPSVALTVEFTNRPAHDTSHTESQESQYLKSKLWWLGFLLMNVGETGNFISYAFAPASVVAPLGTFALIANCLFAPLLLHEQLRKRDLFGIVLAIIGAITVVLSSNPSDTRLSPEKLLEAISQNAFLIFSAIYVASASILVGFSEGSIGRRWVLVDVGLCALFGGFTVLSTKAVSTLLTTNGFTMFKLGVTYPILGVSNWNYHASTNLATSAQVLIGTGIGQIRYLNRALMRFQSKVVIPTQFVLFNVSAIIGSAILYGDFRTAKFHQFVTFMYGCAATFTGVWIIAWVPSSKEADRAGMVRDTEAEGHGLFITDDGPVRIEVAQKSVSVPDLESRRSTVSLVGVSPAQRVILMHTPPRPEVHLGPDRGVAWEVEHPSDGSIGRRRGITWWADDSPTPRLGSRIRERGSVERRWMTDGLQQNVMTPFF</sequence>
<evidence type="ECO:0000313" key="2">
    <source>
        <dbReference type="Proteomes" id="UP001207468"/>
    </source>
</evidence>
<organism evidence="1 2">
    <name type="scientific">Russula earlei</name>
    <dbReference type="NCBI Taxonomy" id="71964"/>
    <lineage>
        <taxon>Eukaryota</taxon>
        <taxon>Fungi</taxon>
        <taxon>Dikarya</taxon>
        <taxon>Basidiomycota</taxon>
        <taxon>Agaricomycotina</taxon>
        <taxon>Agaricomycetes</taxon>
        <taxon>Russulales</taxon>
        <taxon>Russulaceae</taxon>
        <taxon>Russula</taxon>
    </lineage>
</organism>
<comment type="caution">
    <text evidence="1">The sequence shown here is derived from an EMBL/GenBank/DDBJ whole genome shotgun (WGS) entry which is preliminary data.</text>
</comment>
<keyword evidence="2" id="KW-1185">Reference proteome</keyword>
<proteinExistence type="predicted"/>